<dbReference type="EMBL" id="JAFBEI010000015">
    <property type="protein sequence ID" value="MBM7636087.1"/>
    <property type="molecule type" value="Genomic_DNA"/>
</dbReference>
<dbReference type="Proteomes" id="UP000809081">
    <property type="component" value="Unassembled WGS sequence"/>
</dbReference>
<sequence>MDIREFMAKKCPDIFDSFANLPRLNIHSLRLELAVRTTTGLIYHCQFLSSNNPYSDEVILECHILFESDDQKISIDCSQLPMMGSVDDYLMCFDQFELLEKRLNFEYMINH</sequence>
<evidence type="ECO:0000313" key="2">
    <source>
        <dbReference type="Proteomes" id="UP000809081"/>
    </source>
</evidence>
<name>A0ABS2PLD9_9STRE</name>
<accession>A0ABS2PLD9</accession>
<proteinExistence type="predicted"/>
<dbReference type="RefSeq" id="WP_205016980.1">
    <property type="nucleotide sequence ID" value="NZ_JAFBEI010000015.1"/>
</dbReference>
<protein>
    <submittedName>
        <fullName evidence="1">Uncharacterized protein</fullName>
    </submittedName>
</protein>
<reference evidence="1 2" key="1">
    <citation type="submission" date="2021-01" db="EMBL/GenBank/DDBJ databases">
        <title>Genomic Encyclopedia of Type Strains, Phase IV (KMG-IV): sequencing the most valuable type-strain genomes for metagenomic binning, comparative biology and taxonomic classification.</title>
        <authorList>
            <person name="Goeker M."/>
        </authorList>
    </citation>
    <scope>NUCLEOTIDE SEQUENCE [LARGE SCALE GENOMIC DNA]</scope>
    <source>
        <strain evidence="1 2">DSM 27513</strain>
    </source>
</reference>
<organism evidence="1 2">
    <name type="scientific">Streptococcus saliviloxodontae</name>
    <dbReference type="NCBI Taxonomy" id="1349416"/>
    <lineage>
        <taxon>Bacteria</taxon>
        <taxon>Bacillati</taxon>
        <taxon>Bacillota</taxon>
        <taxon>Bacilli</taxon>
        <taxon>Lactobacillales</taxon>
        <taxon>Streptococcaceae</taxon>
        <taxon>Streptococcus</taxon>
    </lineage>
</organism>
<gene>
    <name evidence="1" type="ORF">JOC31_000906</name>
</gene>
<keyword evidence="2" id="KW-1185">Reference proteome</keyword>
<comment type="caution">
    <text evidence="1">The sequence shown here is derived from an EMBL/GenBank/DDBJ whole genome shotgun (WGS) entry which is preliminary data.</text>
</comment>
<evidence type="ECO:0000313" key="1">
    <source>
        <dbReference type="EMBL" id="MBM7636087.1"/>
    </source>
</evidence>